<proteinExistence type="predicted"/>
<accession>A0ABX1TQF9</accession>
<name>A0ABX1TQF9_9GAMM</name>
<dbReference type="RefSeq" id="WP_169250182.1">
    <property type="nucleotide sequence ID" value="NZ_SPMZ01000069.1"/>
</dbReference>
<evidence type="ECO:0000313" key="2">
    <source>
        <dbReference type="EMBL" id="NMQ20911.1"/>
    </source>
</evidence>
<organism evidence="2 3">
    <name type="scientific">Candidatus Competibacter phosphatis</name>
    <dbReference type="NCBI Taxonomy" id="221280"/>
    <lineage>
        <taxon>Bacteria</taxon>
        <taxon>Pseudomonadati</taxon>
        <taxon>Pseudomonadota</taxon>
        <taxon>Gammaproteobacteria</taxon>
        <taxon>Candidatus Competibacteraceae</taxon>
        <taxon>Candidatus Competibacter</taxon>
    </lineage>
</organism>
<comment type="caution">
    <text evidence="2">The sequence shown here is derived from an EMBL/GenBank/DDBJ whole genome shotgun (WGS) entry which is preliminary data.</text>
</comment>
<dbReference type="Pfam" id="PF13175">
    <property type="entry name" value="AAA_15"/>
    <property type="match status" value="1"/>
</dbReference>
<dbReference type="Proteomes" id="UP000760480">
    <property type="component" value="Unassembled WGS sequence"/>
</dbReference>
<dbReference type="InterPro" id="IPR041685">
    <property type="entry name" value="AAA_GajA/Old/RecF-like"/>
</dbReference>
<gene>
    <name evidence="2" type="ORF">E4P82_17980</name>
</gene>
<reference evidence="2 3" key="1">
    <citation type="submission" date="2019-03" db="EMBL/GenBank/DDBJ databases">
        <title>Metabolic reconstructions from genomes of highly enriched 'Candidatus Accumulibacter' and 'Candidatus Competibacter' bioreactor populations.</title>
        <authorList>
            <person name="Annavajhala M.K."/>
            <person name="Welles L."/>
            <person name="Abbas B."/>
            <person name="Sorokin D."/>
            <person name="Park H."/>
            <person name="Van Loosdrecht M."/>
            <person name="Chandran K."/>
        </authorList>
    </citation>
    <scope>NUCLEOTIDE SEQUENCE [LARGE SCALE GENOMIC DNA]</scope>
    <source>
        <strain evidence="2 3">SBR_G</strain>
    </source>
</reference>
<sequence>MVDYEKEDFQLLCRKSDEELNEMLGRYEISIPVQGRGRNSKLEKIKYIKEYCASHDILRKERYVNDEYNICSLLPNVELFKADYGLEADTRFKSNSVSEILDYLERESTESNKLAVIESEISGEMQKEARSVKGYMSEYVSNLKEVEIKPIITWKDAIKSVDVSFQFENDVRPIPMSHKGAGYRRLFMVARFRYLAEKNKGVNIIYLIEEPETFSSPVRTKMICLVHYVGFRMTIK</sequence>
<protein>
    <recommendedName>
        <fullName evidence="1">Endonuclease GajA/Old nuclease/RecF-like AAA domain-containing protein</fullName>
    </recommendedName>
</protein>
<keyword evidence="3" id="KW-1185">Reference proteome</keyword>
<evidence type="ECO:0000259" key="1">
    <source>
        <dbReference type="Pfam" id="PF13175"/>
    </source>
</evidence>
<dbReference type="EMBL" id="SPMZ01000069">
    <property type="protein sequence ID" value="NMQ20911.1"/>
    <property type="molecule type" value="Genomic_DNA"/>
</dbReference>
<evidence type="ECO:0000313" key="3">
    <source>
        <dbReference type="Proteomes" id="UP000760480"/>
    </source>
</evidence>
<feature type="domain" description="Endonuclease GajA/Old nuclease/RecF-like AAA" evidence="1">
    <location>
        <begin position="89"/>
        <end position="213"/>
    </location>
</feature>